<comment type="caution">
    <text evidence="1">The sequence shown here is derived from an EMBL/GenBank/DDBJ whole genome shotgun (WGS) entry which is preliminary data.</text>
</comment>
<dbReference type="AlphaFoldDB" id="A0A1S2VET3"/>
<dbReference type="EMBL" id="MORL01000018">
    <property type="protein sequence ID" value="OIN56795.1"/>
    <property type="molecule type" value="Genomic_DNA"/>
</dbReference>
<keyword evidence="2" id="KW-1185">Reference proteome</keyword>
<organism evidence="1 2">
    <name type="scientific">Arsenicibacter rosenii</name>
    <dbReference type="NCBI Taxonomy" id="1750698"/>
    <lineage>
        <taxon>Bacteria</taxon>
        <taxon>Pseudomonadati</taxon>
        <taxon>Bacteroidota</taxon>
        <taxon>Cytophagia</taxon>
        <taxon>Cytophagales</taxon>
        <taxon>Spirosomataceae</taxon>
        <taxon>Arsenicibacter</taxon>
    </lineage>
</organism>
<evidence type="ECO:0000313" key="1">
    <source>
        <dbReference type="EMBL" id="OIN56795.1"/>
    </source>
</evidence>
<name>A0A1S2VET3_9BACT</name>
<proteinExistence type="predicted"/>
<evidence type="ECO:0000313" key="2">
    <source>
        <dbReference type="Proteomes" id="UP000181790"/>
    </source>
</evidence>
<protein>
    <submittedName>
        <fullName evidence="1">Uncharacterized protein</fullName>
    </submittedName>
</protein>
<sequence>MIACRLKLLFWPVEYQQACQKMLAPTRQLLNGFIYIIPEIIICGGEPSGQLTGKQQRTFAVQRLRLRTWRKGVLMNGKSRKIATTVRFQISLRQDNLQQPAARQT</sequence>
<gene>
    <name evidence="1" type="ORF">BLX24_22735</name>
</gene>
<dbReference type="Proteomes" id="UP000181790">
    <property type="component" value="Unassembled WGS sequence"/>
</dbReference>
<reference evidence="1 2" key="1">
    <citation type="submission" date="2016-10" db="EMBL/GenBank/DDBJ databases">
        <title>Arsenicibacter rosenii gen. nov., sp. nov., an efficient arsenic-methylating bacterium isolated from an arsenic-contaminated paddy soil.</title>
        <authorList>
            <person name="Huang K."/>
        </authorList>
    </citation>
    <scope>NUCLEOTIDE SEQUENCE [LARGE SCALE GENOMIC DNA]</scope>
    <source>
        <strain evidence="1 2">SM-1</strain>
    </source>
</reference>
<accession>A0A1S2VET3</accession>